<dbReference type="Gene3D" id="3.40.50.300">
    <property type="entry name" value="P-loop containing nucleotide triphosphate hydrolases"/>
    <property type="match status" value="2"/>
</dbReference>
<sequence length="206" mass="22833">MHALRRRVEDRLLVQDRVLIGLTGPPGAGKSTISELLVSGLDEVVPGQVALVPMDGYHLAQSAIERMGLADIKGAPETFDGAGYVALLQRLRAESDTTVYAPEFRRELDDAVAAAIAVPPRVRVIITEGNYLLLDTPPWIRVRSLLDEAWYVELDDGTRIDRLVERHVRFKDDLATAHRRARGSDQRNADLVARSKERADLVLVHG</sequence>
<gene>
    <name evidence="1" type="ORF">JKJ07_37680</name>
</gene>
<reference evidence="1 2" key="1">
    <citation type="submission" date="2021-01" db="EMBL/GenBank/DDBJ databases">
        <title>Actinoplanes sp. nov. LDG1-01 isolated from lichen.</title>
        <authorList>
            <person name="Saeng-In P."/>
            <person name="Phongsopitanun W."/>
            <person name="Kanchanasin P."/>
            <person name="Yuki M."/>
            <person name="Kudo T."/>
            <person name="Ohkuma M."/>
            <person name="Tanasupawat S."/>
        </authorList>
    </citation>
    <scope>NUCLEOTIDE SEQUENCE [LARGE SCALE GENOMIC DNA]</scope>
    <source>
        <strain evidence="1 2">LDG1-01</strain>
    </source>
</reference>
<comment type="caution">
    <text evidence="1">The sequence shown here is derived from an EMBL/GenBank/DDBJ whole genome shotgun (WGS) entry which is preliminary data.</text>
</comment>
<keyword evidence="2" id="KW-1185">Reference proteome</keyword>
<evidence type="ECO:0000313" key="1">
    <source>
        <dbReference type="EMBL" id="MBL7260069.1"/>
    </source>
</evidence>
<keyword evidence="1" id="KW-0808">Transferase</keyword>
<dbReference type="InterPro" id="IPR027417">
    <property type="entry name" value="P-loop_NTPase"/>
</dbReference>
<name>A0ABS1W003_9ACTN</name>
<dbReference type="EMBL" id="JAENHO010000012">
    <property type="protein sequence ID" value="MBL7260069.1"/>
    <property type="molecule type" value="Genomic_DNA"/>
</dbReference>
<accession>A0ABS1W003</accession>
<proteinExistence type="predicted"/>
<keyword evidence="1" id="KW-0418">Kinase</keyword>
<dbReference type="GO" id="GO:0016301">
    <property type="term" value="F:kinase activity"/>
    <property type="evidence" value="ECO:0007669"/>
    <property type="project" value="UniProtKB-KW"/>
</dbReference>
<organism evidence="1 2">
    <name type="scientific">Paractinoplanes lichenicola</name>
    <dbReference type="NCBI Taxonomy" id="2802976"/>
    <lineage>
        <taxon>Bacteria</taxon>
        <taxon>Bacillati</taxon>
        <taxon>Actinomycetota</taxon>
        <taxon>Actinomycetes</taxon>
        <taxon>Micromonosporales</taxon>
        <taxon>Micromonosporaceae</taxon>
        <taxon>Paractinoplanes</taxon>
    </lineage>
</organism>
<dbReference type="SUPFAM" id="SSF52540">
    <property type="entry name" value="P-loop containing nucleoside triphosphate hydrolases"/>
    <property type="match status" value="1"/>
</dbReference>
<dbReference type="Proteomes" id="UP000598996">
    <property type="component" value="Unassembled WGS sequence"/>
</dbReference>
<evidence type="ECO:0000313" key="2">
    <source>
        <dbReference type="Proteomes" id="UP000598996"/>
    </source>
</evidence>
<dbReference type="NCBIfam" id="NF006743">
    <property type="entry name" value="PRK09270.1-2"/>
    <property type="match status" value="1"/>
</dbReference>
<protein>
    <submittedName>
        <fullName evidence="1">Nucleoside/nucleotide kinase family protein</fullName>
    </submittedName>
</protein>
<dbReference type="PANTHER" id="PTHR10285">
    <property type="entry name" value="URIDINE KINASE"/>
    <property type="match status" value="1"/>
</dbReference>